<protein>
    <submittedName>
        <fullName evidence="3">Uncharacterized protein</fullName>
    </submittedName>
</protein>
<organism evidence="3 4">
    <name type="scientific">Sorangium cellulosum (strain So ce56)</name>
    <name type="common">Polyangium cellulosum (strain So ce56)</name>
    <dbReference type="NCBI Taxonomy" id="448385"/>
    <lineage>
        <taxon>Bacteria</taxon>
        <taxon>Pseudomonadati</taxon>
        <taxon>Myxococcota</taxon>
        <taxon>Polyangia</taxon>
        <taxon>Polyangiales</taxon>
        <taxon>Polyangiaceae</taxon>
        <taxon>Sorangium</taxon>
    </lineage>
</organism>
<feature type="region of interest" description="Disordered" evidence="1">
    <location>
        <begin position="1"/>
        <end position="24"/>
    </location>
</feature>
<dbReference type="BioCyc" id="SCEL448385:SCE_RS19235-MONOMER"/>
<dbReference type="AlphaFoldDB" id="A9GWD3"/>
<proteinExistence type="predicted"/>
<dbReference type="RefSeq" id="WP_012236384.1">
    <property type="nucleotide sequence ID" value="NC_010162.1"/>
</dbReference>
<keyword evidence="2" id="KW-0472">Membrane</keyword>
<dbReference type="KEGG" id="scl:sce3754"/>
<feature type="compositionally biased region" description="Basic and acidic residues" evidence="1">
    <location>
        <begin position="7"/>
        <end position="22"/>
    </location>
</feature>
<sequence>MSSTPQHDLDEAPEERPAEPKGRPPWLRRLAPAILLLGALVAGSILFKRLPEEREVELRLDDAATVVQLDVTWTDSSSGSGDRADDTAAVIDSSWRFAEGTAPRAVLTKVSLPDGLYQVEITVGRKDGRDVTSRAITLADESRITLFVH</sequence>
<dbReference type="STRING" id="448385.sce3754"/>
<evidence type="ECO:0000313" key="3">
    <source>
        <dbReference type="EMBL" id="CAN93914.1"/>
    </source>
</evidence>
<dbReference type="EMBL" id="AM746676">
    <property type="protein sequence ID" value="CAN93914.1"/>
    <property type="molecule type" value="Genomic_DNA"/>
</dbReference>
<dbReference type="Proteomes" id="UP000002139">
    <property type="component" value="Chromosome"/>
</dbReference>
<dbReference type="OrthoDB" id="5522247at2"/>
<feature type="transmembrane region" description="Helical" evidence="2">
    <location>
        <begin position="30"/>
        <end position="47"/>
    </location>
</feature>
<evidence type="ECO:0000256" key="1">
    <source>
        <dbReference type="SAM" id="MobiDB-lite"/>
    </source>
</evidence>
<evidence type="ECO:0000256" key="2">
    <source>
        <dbReference type="SAM" id="Phobius"/>
    </source>
</evidence>
<gene>
    <name evidence="3" type="ordered locus">sce3754</name>
</gene>
<accession>A9GWD3</accession>
<evidence type="ECO:0000313" key="4">
    <source>
        <dbReference type="Proteomes" id="UP000002139"/>
    </source>
</evidence>
<reference evidence="3 4" key="1">
    <citation type="journal article" date="2007" name="Nat. Biotechnol.">
        <title>Complete genome sequence of the myxobacterium Sorangium cellulosum.</title>
        <authorList>
            <person name="Schneiker S."/>
            <person name="Perlova O."/>
            <person name="Kaiser O."/>
            <person name="Gerth K."/>
            <person name="Alici A."/>
            <person name="Altmeyer M.O."/>
            <person name="Bartels D."/>
            <person name="Bekel T."/>
            <person name="Beyer S."/>
            <person name="Bode E."/>
            <person name="Bode H.B."/>
            <person name="Bolten C.J."/>
            <person name="Choudhuri J.V."/>
            <person name="Doss S."/>
            <person name="Elnakady Y.A."/>
            <person name="Frank B."/>
            <person name="Gaigalat L."/>
            <person name="Goesmann A."/>
            <person name="Groeger C."/>
            <person name="Gross F."/>
            <person name="Jelsbak L."/>
            <person name="Jelsbak L."/>
            <person name="Kalinowski J."/>
            <person name="Kegler C."/>
            <person name="Knauber T."/>
            <person name="Konietzny S."/>
            <person name="Kopp M."/>
            <person name="Krause L."/>
            <person name="Krug D."/>
            <person name="Linke B."/>
            <person name="Mahmud T."/>
            <person name="Martinez-Arias R."/>
            <person name="McHardy A.C."/>
            <person name="Merai M."/>
            <person name="Meyer F."/>
            <person name="Mormann S."/>
            <person name="Munoz-Dorado J."/>
            <person name="Perez J."/>
            <person name="Pradella S."/>
            <person name="Rachid S."/>
            <person name="Raddatz G."/>
            <person name="Rosenau F."/>
            <person name="Rueckert C."/>
            <person name="Sasse F."/>
            <person name="Scharfe M."/>
            <person name="Schuster S.C."/>
            <person name="Suen G."/>
            <person name="Treuner-Lange A."/>
            <person name="Velicer G.J."/>
            <person name="Vorholter F.-J."/>
            <person name="Weissman K.J."/>
            <person name="Welch R.D."/>
            <person name="Wenzel S.C."/>
            <person name="Whitworth D.E."/>
            <person name="Wilhelm S."/>
            <person name="Wittmann C."/>
            <person name="Bloecker H."/>
            <person name="Puehler A."/>
            <person name="Mueller R."/>
        </authorList>
    </citation>
    <scope>NUCLEOTIDE SEQUENCE [LARGE SCALE GENOMIC DNA]</scope>
    <source>
        <strain evidence="4">So ce56</strain>
    </source>
</reference>
<name>A9GWD3_SORC5</name>
<dbReference type="HOGENOM" id="CLU_1766814_0_0_7"/>
<keyword evidence="2" id="KW-1133">Transmembrane helix</keyword>
<keyword evidence="4" id="KW-1185">Reference proteome</keyword>
<keyword evidence="2" id="KW-0812">Transmembrane</keyword>